<keyword evidence="6" id="KW-1185">Reference proteome</keyword>
<keyword evidence="3" id="KW-0677">Repeat</keyword>
<evidence type="ECO:0000256" key="2">
    <source>
        <dbReference type="ARBA" id="ARBA00022679"/>
    </source>
</evidence>
<organism evidence="5 6">
    <name type="scientific">Companilactobacillus baiquanensis</name>
    <dbReference type="NCBI Taxonomy" id="2486005"/>
    <lineage>
        <taxon>Bacteria</taxon>
        <taxon>Bacillati</taxon>
        <taxon>Bacillota</taxon>
        <taxon>Bacilli</taxon>
        <taxon>Lactobacillales</taxon>
        <taxon>Lactobacillaceae</taxon>
        <taxon>Companilactobacillus</taxon>
    </lineage>
</organism>
<keyword evidence="5" id="KW-0012">Acyltransferase</keyword>
<dbReference type="Proteomes" id="UP001596186">
    <property type="component" value="Unassembled WGS sequence"/>
</dbReference>
<evidence type="ECO:0000256" key="3">
    <source>
        <dbReference type="ARBA" id="ARBA00022737"/>
    </source>
</evidence>
<gene>
    <name evidence="5" type="ORF">ACFP1F_01340</name>
</gene>
<comment type="similarity">
    <text evidence="1">Belongs to the transferase hexapeptide repeat family.</text>
</comment>
<dbReference type="PANTHER" id="PTHR23416">
    <property type="entry name" value="SIALIC ACID SYNTHASE-RELATED"/>
    <property type="match status" value="1"/>
</dbReference>
<dbReference type="EMBL" id="JBHSSN010000002">
    <property type="protein sequence ID" value="MFC6322410.1"/>
    <property type="molecule type" value="Genomic_DNA"/>
</dbReference>
<keyword evidence="2 5" id="KW-0808">Transferase</keyword>
<name>A0ABW1UUH8_9LACO</name>
<dbReference type="InterPro" id="IPR001451">
    <property type="entry name" value="Hexapep"/>
</dbReference>
<feature type="domain" description="Maltose/galactoside acetyltransferase" evidence="4">
    <location>
        <begin position="11"/>
        <end position="67"/>
    </location>
</feature>
<dbReference type="InterPro" id="IPR018357">
    <property type="entry name" value="Hexapep_transf_CS"/>
</dbReference>
<dbReference type="Gene3D" id="2.160.10.10">
    <property type="entry name" value="Hexapeptide repeat proteins"/>
    <property type="match status" value="1"/>
</dbReference>
<evidence type="ECO:0000313" key="5">
    <source>
        <dbReference type="EMBL" id="MFC6322410.1"/>
    </source>
</evidence>
<protein>
    <submittedName>
        <fullName evidence="5">Sugar O-acetyltransferase</fullName>
        <ecNumber evidence="5">2.3.1.-</ecNumber>
    </submittedName>
</protein>
<dbReference type="InterPro" id="IPR011004">
    <property type="entry name" value="Trimer_LpxA-like_sf"/>
</dbReference>
<dbReference type="SMART" id="SM01266">
    <property type="entry name" value="Mac"/>
    <property type="match status" value="1"/>
</dbReference>
<dbReference type="Pfam" id="PF00132">
    <property type="entry name" value="Hexapep"/>
    <property type="match status" value="1"/>
</dbReference>
<dbReference type="RefSeq" id="WP_125591856.1">
    <property type="nucleotide sequence ID" value="NZ_JBHSSN010000002.1"/>
</dbReference>
<dbReference type="CDD" id="cd03357">
    <property type="entry name" value="LbH_MAT_GAT"/>
    <property type="match status" value="1"/>
</dbReference>
<proteinExistence type="inferred from homology"/>
<comment type="caution">
    <text evidence="5">The sequence shown here is derived from an EMBL/GenBank/DDBJ whole genome shotgun (WGS) entry which is preliminary data.</text>
</comment>
<reference evidence="6" key="1">
    <citation type="journal article" date="2019" name="Int. J. Syst. Evol. Microbiol.">
        <title>The Global Catalogue of Microorganisms (GCM) 10K type strain sequencing project: providing services to taxonomists for standard genome sequencing and annotation.</title>
        <authorList>
            <consortium name="The Broad Institute Genomics Platform"/>
            <consortium name="The Broad Institute Genome Sequencing Center for Infectious Disease"/>
            <person name="Wu L."/>
            <person name="Ma J."/>
        </authorList>
    </citation>
    <scope>NUCLEOTIDE SEQUENCE [LARGE SCALE GENOMIC DNA]</scope>
    <source>
        <strain evidence="6">CCM 8895</strain>
    </source>
</reference>
<dbReference type="InterPro" id="IPR051159">
    <property type="entry name" value="Hexapeptide_acetyltransf"/>
</dbReference>
<dbReference type="Pfam" id="PF12464">
    <property type="entry name" value="Mac"/>
    <property type="match status" value="1"/>
</dbReference>
<evidence type="ECO:0000313" key="6">
    <source>
        <dbReference type="Proteomes" id="UP001596186"/>
    </source>
</evidence>
<sequence length="216" mass="24016">MISQEKIKQFKKLINSGEIYDSVDEEFIEYQHSLVQRINELNQTSDNPDGLKKRQQILKEVVGTYGDNLYVIPPIHSNTGLVNVHFGKDVLINFNCNFVDDGAIYFGDNCMVGPNVTFATAIHPVSPKLRESKLQYNKPITIEKNVWIGASATILPGVTVGEGSIIGAGSVVTKDVESNVVVVGNPARKIRSIDENDDKYYDSGKKIPEDIIEKYL</sequence>
<dbReference type="PANTHER" id="PTHR23416:SF23">
    <property type="entry name" value="ACETYLTRANSFERASE C18B11.09C-RELATED"/>
    <property type="match status" value="1"/>
</dbReference>
<dbReference type="GO" id="GO:0016746">
    <property type="term" value="F:acyltransferase activity"/>
    <property type="evidence" value="ECO:0007669"/>
    <property type="project" value="UniProtKB-KW"/>
</dbReference>
<evidence type="ECO:0000256" key="1">
    <source>
        <dbReference type="ARBA" id="ARBA00007274"/>
    </source>
</evidence>
<dbReference type="EC" id="2.3.1.-" evidence="5"/>
<dbReference type="PROSITE" id="PS00101">
    <property type="entry name" value="HEXAPEP_TRANSFERASES"/>
    <property type="match status" value="1"/>
</dbReference>
<dbReference type="InterPro" id="IPR024688">
    <property type="entry name" value="Mac_dom"/>
</dbReference>
<accession>A0ABW1UUH8</accession>
<evidence type="ECO:0000259" key="4">
    <source>
        <dbReference type="SMART" id="SM01266"/>
    </source>
</evidence>
<dbReference type="SUPFAM" id="SSF51161">
    <property type="entry name" value="Trimeric LpxA-like enzymes"/>
    <property type="match status" value="1"/>
</dbReference>